<dbReference type="AlphaFoldDB" id="A0A9Q4GGV0"/>
<feature type="region of interest" description="Disordered" evidence="1">
    <location>
        <begin position="1"/>
        <end position="59"/>
    </location>
</feature>
<gene>
    <name evidence="3" type="ORF">EGH25_07070</name>
</gene>
<evidence type="ECO:0000313" key="4">
    <source>
        <dbReference type="Proteomes" id="UP001149411"/>
    </source>
</evidence>
<dbReference type="InterPro" id="IPR001845">
    <property type="entry name" value="HTH_ArsR_DNA-bd_dom"/>
</dbReference>
<keyword evidence="4" id="KW-1185">Reference proteome</keyword>
<dbReference type="Pfam" id="PF12840">
    <property type="entry name" value="HTH_20"/>
    <property type="match status" value="1"/>
</dbReference>
<comment type="caution">
    <text evidence="3">The sequence shown here is derived from an EMBL/GenBank/DDBJ whole genome shotgun (WGS) entry which is preliminary data.</text>
</comment>
<evidence type="ECO:0000313" key="3">
    <source>
        <dbReference type="EMBL" id="MCX2819112.1"/>
    </source>
</evidence>
<evidence type="ECO:0000256" key="1">
    <source>
        <dbReference type="SAM" id="MobiDB-lite"/>
    </source>
</evidence>
<dbReference type="GO" id="GO:0003700">
    <property type="term" value="F:DNA-binding transcription factor activity"/>
    <property type="evidence" value="ECO:0007669"/>
    <property type="project" value="InterPro"/>
</dbReference>
<dbReference type="EMBL" id="RKLV01000006">
    <property type="protein sequence ID" value="MCX2819112.1"/>
    <property type="molecule type" value="Genomic_DNA"/>
</dbReference>
<dbReference type="Proteomes" id="UP001149411">
    <property type="component" value="Unassembled WGS sequence"/>
</dbReference>
<feature type="compositionally biased region" description="Acidic residues" evidence="1">
    <location>
        <begin position="19"/>
        <end position="29"/>
    </location>
</feature>
<accession>A0A9Q4GGV0</accession>
<dbReference type="InterPro" id="IPR036390">
    <property type="entry name" value="WH_DNA-bd_sf"/>
</dbReference>
<dbReference type="SMART" id="SM00418">
    <property type="entry name" value="HTH_ARSR"/>
    <property type="match status" value="1"/>
</dbReference>
<protein>
    <submittedName>
        <fullName evidence="3">Helix-turn-helix domain-containing protein</fullName>
    </submittedName>
</protein>
<dbReference type="InterPro" id="IPR011991">
    <property type="entry name" value="ArsR-like_HTH"/>
</dbReference>
<organism evidence="3 4">
    <name type="scientific">Halorutilus salinus</name>
    <dbReference type="NCBI Taxonomy" id="2487751"/>
    <lineage>
        <taxon>Archaea</taxon>
        <taxon>Methanobacteriati</taxon>
        <taxon>Methanobacteriota</taxon>
        <taxon>Stenosarchaea group</taxon>
        <taxon>Halobacteria</taxon>
        <taxon>Halorutilales</taxon>
        <taxon>Halorutilaceae</taxon>
        <taxon>Halorutilus</taxon>
    </lineage>
</organism>
<dbReference type="SUPFAM" id="SSF46785">
    <property type="entry name" value="Winged helix' DNA-binding domain"/>
    <property type="match status" value="1"/>
</dbReference>
<reference evidence="3" key="1">
    <citation type="submission" date="2022-09" db="EMBL/GenBank/DDBJ databases">
        <title>Haloadaptaus new haloarchaeum isolated from saline soil.</title>
        <authorList>
            <person name="Duran-Viseras A."/>
            <person name="Sanchez-Porro C."/>
            <person name="Ventosa A."/>
        </authorList>
    </citation>
    <scope>NUCLEOTIDE SEQUENCE</scope>
    <source>
        <strain evidence="3">F3-133</strain>
    </source>
</reference>
<dbReference type="InterPro" id="IPR036388">
    <property type="entry name" value="WH-like_DNA-bd_sf"/>
</dbReference>
<name>A0A9Q4GGV0_9EURY</name>
<feature type="compositionally biased region" description="Acidic residues" evidence="1">
    <location>
        <begin position="37"/>
        <end position="59"/>
    </location>
</feature>
<feature type="domain" description="HTH arsR-type" evidence="2">
    <location>
        <begin position="61"/>
        <end position="143"/>
    </location>
</feature>
<dbReference type="Gene3D" id="1.10.10.10">
    <property type="entry name" value="Winged helix-like DNA-binding domain superfamily/Winged helix DNA-binding domain"/>
    <property type="match status" value="1"/>
</dbReference>
<dbReference type="RefSeq" id="WP_266087108.1">
    <property type="nucleotide sequence ID" value="NZ_RKLV01000006.1"/>
</dbReference>
<proteinExistence type="predicted"/>
<dbReference type="CDD" id="cd00090">
    <property type="entry name" value="HTH_ARSR"/>
    <property type="match status" value="1"/>
</dbReference>
<evidence type="ECO:0000259" key="2">
    <source>
        <dbReference type="SMART" id="SM00418"/>
    </source>
</evidence>
<sequence>MSILERKEKLKRKAKGKTEEDDELDGNEGEDGHDGNEVEDEHDERQEEPDVLTIDDERTDEILSSVSSETAREILVSVHGSPKIPTDLADELGTTTQNVRYHLDNLEEAGLVEVCDICYSEKGREMSVYQPSDAPSMLVFGSETDGPRMRKVLTKVSSSVGPAAIVVVVAAKAKFVFEWLSDV</sequence>